<dbReference type="EMBL" id="KV454208">
    <property type="protein sequence ID" value="ODQ61939.1"/>
    <property type="molecule type" value="Genomic_DNA"/>
</dbReference>
<dbReference type="Proteomes" id="UP000094112">
    <property type="component" value="Unassembled WGS sequence"/>
</dbReference>
<reference evidence="3 4" key="1">
    <citation type="journal article" date="2016" name="Proc. Natl. Acad. Sci. U.S.A.">
        <title>Comparative genomics of biotechnologically important yeasts.</title>
        <authorList>
            <person name="Riley R."/>
            <person name="Haridas S."/>
            <person name="Wolfe K.H."/>
            <person name="Lopes M.R."/>
            <person name="Hittinger C.T."/>
            <person name="Goeker M."/>
            <person name="Salamov A.A."/>
            <person name="Wisecaver J.H."/>
            <person name="Long T.M."/>
            <person name="Calvey C.H."/>
            <person name="Aerts A.L."/>
            <person name="Barry K.W."/>
            <person name="Choi C."/>
            <person name="Clum A."/>
            <person name="Coughlan A.Y."/>
            <person name="Deshpande S."/>
            <person name="Douglass A.P."/>
            <person name="Hanson S.J."/>
            <person name="Klenk H.-P."/>
            <person name="LaButti K.M."/>
            <person name="Lapidus A."/>
            <person name="Lindquist E.A."/>
            <person name="Lipzen A.M."/>
            <person name="Meier-Kolthoff J.P."/>
            <person name="Ohm R.A."/>
            <person name="Otillar R.P."/>
            <person name="Pangilinan J.L."/>
            <person name="Peng Y."/>
            <person name="Rokas A."/>
            <person name="Rosa C.A."/>
            <person name="Scheuner C."/>
            <person name="Sibirny A.A."/>
            <person name="Slot J.C."/>
            <person name="Stielow J.B."/>
            <person name="Sun H."/>
            <person name="Kurtzman C.P."/>
            <person name="Blackwell M."/>
            <person name="Grigoriev I.V."/>
            <person name="Jeffries T.W."/>
        </authorList>
    </citation>
    <scope>NUCLEOTIDE SEQUENCE [LARGE SCALE GENOMIC DNA]</scope>
    <source>
        <strain evidence="4">ATCC 58044 / CBS 1984 / NCYC 433 / NRRL Y-366-8</strain>
    </source>
</reference>
<dbReference type="InterPro" id="IPR037504">
    <property type="entry name" value="PSI_induc_2"/>
</dbReference>
<evidence type="ECO:0000256" key="2">
    <source>
        <dbReference type="SAM" id="Phobius"/>
    </source>
</evidence>
<dbReference type="RefSeq" id="XP_019041146.1">
    <property type="nucleotide sequence ID" value="XM_019184325.1"/>
</dbReference>
<evidence type="ECO:0000313" key="4">
    <source>
        <dbReference type="Proteomes" id="UP000094112"/>
    </source>
</evidence>
<dbReference type="PANTHER" id="PTHR40018:SF1">
    <property type="entry name" value="[PSI+] INDUCTION PROTEIN 2"/>
    <property type="match status" value="1"/>
</dbReference>
<keyword evidence="2" id="KW-0812">Transmembrane</keyword>
<evidence type="ECO:0000313" key="3">
    <source>
        <dbReference type="EMBL" id="ODQ61939.1"/>
    </source>
</evidence>
<keyword evidence="2" id="KW-1133">Transmembrane helix</keyword>
<dbReference type="GO" id="GO:0005935">
    <property type="term" value="C:cellular bud neck"/>
    <property type="evidence" value="ECO:0007669"/>
    <property type="project" value="TreeGrafter"/>
</dbReference>
<evidence type="ECO:0008006" key="5">
    <source>
        <dbReference type="Google" id="ProtNLM"/>
    </source>
</evidence>
<feature type="transmembrane region" description="Helical" evidence="2">
    <location>
        <begin position="48"/>
        <end position="69"/>
    </location>
</feature>
<keyword evidence="4" id="KW-1185">Reference proteome</keyword>
<sequence>MLLPSKSLNLDLCPSKLLHPRSFTSDVVSTAQSFKSWNTCMDNKTCKIVAIVGIVLAIIVVVWIIGGLAHCFISGVSGIAECLCCCCRICGNNNNSRRNNQLGYQREMSDIPKPSAYDNPHMYPPKPAPVYDNSAWNQGGYRPVPQQQQQFHYGPGVVSDEDKYDYHNSNNYGYKANSNYR</sequence>
<keyword evidence="2" id="KW-0472">Membrane</keyword>
<proteinExistence type="predicted"/>
<dbReference type="OrthoDB" id="3980401at2759"/>
<dbReference type="AlphaFoldDB" id="A0A1E3P953"/>
<accession>A0A1E3P953</accession>
<gene>
    <name evidence="3" type="ORF">WICANDRAFT_76120</name>
</gene>
<feature type="compositionally biased region" description="Polar residues" evidence="1">
    <location>
        <begin position="167"/>
        <end position="181"/>
    </location>
</feature>
<dbReference type="STRING" id="683960.A0A1E3P953"/>
<dbReference type="GeneID" id="30201571"/>
<feature type="region of interest" description="Disordered" evidence="1">
    <location>
        <begin position="160"/>
        <end position="181"/>
    </location>
</feature>
<protein>
    <recommendedName>
        <fullName evidence="5">[PSI+] induction protein 2</fullName>
    </recommendedName>
</protein>
<organism evidence="3 4">
    <name type="scientific">Wickerhamomyces anomalus (strain ATCC 58044 / CBS 1984 / NCYC 433 / NRRL Y-366-8)</name>
    <name type="common">Yeast</name>
    <name type="synonym">Hansenula anomala</name>
    <dbReference type="NCBI Taxonomy" id="683960"/>
    <lineage>
        <taxon>Eukaryota</taxon>
        <taxon>Fungi</taxon>
        <taxon>Dikarya</taxon>
        <taxon>Ascomycota</taxon>
        <taxon>Saccharomycotina</taxon>
        <taxon>Saccharomycetes</taxon>
        <taxon>Phaffomycetales</taxon>
        <taxon>Wickerhamomycetaceae</taxon>
        <taxon>Wickerhamomyces</taxon>
    </lineage>
</organism>
<dbReference type="PANTHER" id="PTHR40018">
    <property type="entry name" value="[PSI+] INDUCTION PROTEIN 2"/>
    <property type="match status" value="1"/>
</dbReference>
<evidence type="ECO:0000256" key="1">
    <source>
        <dbReference type="SAM" id="MobiDB-lite"/>
    </source>
</evidence>
<name>A0A1E3P953_WICAA</name>
<dbReference type="GO" id="GO:0005886">
    <property type="term" value="C:plasma membrane"/>
    <property type="evidence" value="ECO:0007669"/>
    <property type="project" value="TreeGrafter"/>
</dbReference>